<dbReference type="EMBL" id="CAVMBE010000091">
    <property type="protein sequence ID" value="CAK4033680.1"/>
    <property type="molecule type" value="Genomic_DNA"/>
</dbReference>
<feature type="region of interest" description="Disordered" evidence="1">
    <location>
        <begin position="103"/>
        <end position="144"/>
    </location>
</feature>
<organism evidence="2 3">
    <name type="scientific">Lecanosticta acicola</name>
    <dbReference type="NCBI Taxonomy" id="111012"/>
    <lineage>
        <taxon>Eukaryota</taxon>
        <taxon>Fungi</taxon>
        <taxon>Dikarya</taxon>
        <taxon>Ascomycota</taxon>
        <taxon>Pezizomycotina</taxon>
        <taxon>Dothideomycetes</taxon>
        <taxon>Dothideomycetidae</taxon>
        <taxon>Mycosphaerellales</taxon>
        <taxon>Mycosphaerellaceae</taxon>
        <taxon>Lecanosticta</taxon>
    </lineage>
</organism>
<sequence>MSSQRNQTPPRSTRPRPLAPPPRDSQRRLQRHRISIVEDSDTESDSSSDSDQSQYDEDFYFRRDDVDLSFEGTIQFFRDLHPDLVIEDEGSDVEEIIRLEIEPLPTRRRQPGRRNAIPDNGVSDQQSQGRTAAEQVSTTENRPFLSPAEVLEIVSRLYAAFQPHRQQGQVNHEDNFVPD</sequence>
<reference evidence="2" key="1">
    <citation type="submission" date="2023-11" db="EMBL/GenBank/DDBJ databases">
        <authorList>
            <person name="Alioto T."/>
            <person name="Alioto T."/>
            <person name="Gomez Garrido J."/>
        </authorList>
    </citation>
    <scope>NUCLEOTIDE SEQUENCE</scope>
</reference>
<feature type="compositionally biased region" description="Acidic residues" evidence="1">
    <location>
        <begin position="38"/>
        <end position="58"/>
    </location>
</feature>
<feature type="compositionally biased region" description="Polar residues" evidence="1">
    <location>
        <begin position="122"/>
        <end position="141"/>
    </location>
</feature>
<evidence type="ECO:0000313" key="2">
    <source>
        <dbReference type="EMBL" id="CAK4033680.1"/>
    </source>
</evidence>
<evidence type="ECO:0000313" key="3">
    <source>
        <dbReference type="Proteomes" id="UP001296104"/>
    </source>
</evidence>
<keyword evidence="3" id="KW-1185">Reference proteome</keyword>
<protein>
    <submittedName>
        <fullName evidence="2">Uncharacterized protein</fullName>
    </submittedName>
</protein>
<feature type="compositionally biased region" description="Polar residues" evidence="1">
    <location>
        <begin position="1"/>
        <end position="11"/>
    </location>
</feature>
<proteinExistence type="predicted"/>
<dbReference type="AlphaFoldDB" id="A0AAI8Z752"/>
<accession>A0AAI8Z752</accession>
<comment type="caution">
    <text evidence="2">The sequence shown here is derived from an EMBL/GenBank/DDBJ whole genome shotgun (WGS) entry which is preliminary data.</text>
</comment>
<name>A0AAI8Z752_9PEZI</name>
<dbReference type="Proteomes" id="UP001296104">
    <property type="component" value="Unassembled WGS sequence"/>
</dbReference>
<feature type="region of interest" description="Disordered" evidence="1">
    <location>
        <begin position="1"/>
        <end position="58"/>
    </location>
</feature>
<evidence type="ECO:0000256" key="1">
    <source>
        <dbReference type="SAM" id="MobiDB-lite"/>
    </source>
</evidence>
<gene>
    <name evidence="2" type="ORF">LECACI_7A008838</name>
</gene>